<protein>
    <submittedName>
        <fullName evidence="2">Uncharacterized protein</fullName>
    </submittedName>
</protein>
<sequence>MPGTARHRLLKRTRLGQKAPLPSEQASASPATRPHTQRPSAGDVLRRRQAEWQRELRAPEGAVVSLLDSDASGTESDEASAAPTEVAGASDGDAGAVPGDERAAPAAPSRELAARRAARLGRVTAALDVALRGYTPQQQFEIYCEYRLLADVDAGYAALVEGDAQYKRYYMEAVGAVEWRLRRARDAAASAFWRSGAPGLLAALDALPGASSAWDAGDGAQAARRGRRAAGRERRRCRGEYTKADVAARVLGRAALVAELHDTFRRLCAAAEHEAEESSLVWGASGESSVEEEEEEAREVASGSSTQGASSGSSGSSAARRRKPRVTQRLPPSAAATRASLEAQHALPRKGGAAAPERPVPISSPDRPRARLVQSSLLAFMRSRWPPAK</sequence>
<name>A0AAD9IPA2_PROWI</name>
<evidence type="ECO:0000313" key="2">
    <source>
        <dbReference type="EMBL" id="KAK2080825.1"/>
    </source>
</evidence>
<evidence type="ECO:0000313" key="3">
    <source>
        <dbReference type="Proteomes" id="UP001255856"/>
    </source>
</evidence>
<reference evidence="2" key="1">
    <citation type="submission" date="2021-01" db="EMBL/GenBank/DDBJ databases">
        <authorList>
            <person name="Eckstrom K.M.E."/>
        </authorList>
    </citation>
    <scope>NUCLEOTIDE SEQUENCE</scope>
    <source>
        <strain evidence="2">UVCC 0001</strain>
    </source>
</reference>
<feature type="compositionally biased region" description="Low complexity" evidence="1">
    <location>
        <begin position="300"/>
        <end position="318"/>
    </location>
</feature>
<feature type="compositionally biased region" description="Basic residues" evidence="1">
    <location>
        <begin position="1"/>
        <end position="15"/>
    </location>
</feature>
<evidence type="ECO:0000256" key="1">
    <source>
        <dbReference type="SAM" id="MobiDB-lite"/>
    </source>
</evidence>
<feature type="region of interest" description="Disordered" evidence="1">
    <location>
        <begin position="278"/>
        <end position="369"/>
    </location>
</feature>
<dbReference type="Proteomes" id="UP001255856">
    <property type="component" value="Unassembled WGS sequence"/>
</dbReference>
<feature type="region of interest" description="Disordered" evidence="1">
    <location>
        <begin position="1"/>
        <end position="109"/>
    </location>
</feature>
<proteinExistence type="predicted"/>
<feature type="compositionally biased region" description="Low complexity" evidence="1">
    <location>
        <begin position="87"/>
        <end position="109"/>
    </location>
</feature>
<accession>A0AAD9IPA2</accession>
<dbReference type="EMBL" id="JASFZW010000001">
    <property type="protein sequence ID" value="KAK2080825.1"/>
    <property type="molecule type" value="Genomic_DNA"/>
</dbReference>
<keyword evidence="3" id="KW-1185">Reference proteome</keyword>
<organism evidence="2 3">
    <name type="scientific">Prototheca wickerhamii</name>
    <dbReference type="NCBI Taxonomy" id="3111"/>
    <lineage>
        <taxon>Eukaryota</taxon>
        <taxon>Viridiplantae</taxon>
        <taxon>Chlorophyta</taxon>
        <taxon>core chlorophytes</taxon>
        <taxon>Trebouxiophyceae</taxon>
        <taxon>Chlorellales</taxon>
        <taxon>Chlorellaceae</taxon>
        <taxon>Prototheca</taxon>
    </lineage>
</organism>
<comment type="caution">
    <text evidence="2">The sequence shown here is derived from an EMBL/GenBank/DDBJ whole genome shotgun (WGS) entry which is preliminary data.</text>
</comment>
<feature type="compositionally biased region" description="Basic and acidic residues" evidence="1">
    <location>
        <begin position="44"/>
        <end position="58"/>
    </location>
</feature>
<gene>
    <name evidence="2" type="ORF">QBZ16_000679</name>
</gene>
<dbReference type="AlphaFoldDB" id="A0AAD9IPA2"/>